<evidence type="ECO:0000256" key="3">
    <source>
        <dbReference type="RuleBase" id="RU003616"/>
    </source>
</evidence>
<evidence type="ECO:0000313" key="5">
    <source>
        <dbReference type="EMBL" id="APG09831.1"/>
    </source>
</evidence>
<dbReference type="OrthoDB" id="9810618at2"/>
<dbReference type="AlphaFoldDB" id="A0A1L3F961"/>
<evidence type="ECO:0000256" key="1">
    <source>
        <dbReference type="ARBA" id="ARBA00023016"/>
    </source>
</evidence>
<keyword evidence="1" id="KW-0346">Stress response</keyword>
<dbReference type="CDD" id="cd06470">
    <property type="entry name" value="ACD_IbpA-B_like"/>
    <property type="match status" value="1"/>
</dbReference>
<evidence type="ECO:0000259" key="4">
    <source>
        <dbReference type="PROSITE" id="PS01031"/>
    </source>
</evidence>
<dbReference type="InterPro" id="IPR037913">
    <property type="entry name" value="ACD_IbpA/B"/>
</dbReference>
<reference evidence="5 6" key="1">
    <citation type="submission" date="2016-11" db="EMBL/GenBank/DDBJ databases">
        <title>Complete Genome Sequence of Bradyrhizobium sp. strain J5, an isolated from soybean nodule in Hokkaido.</title>
        <authorList>
            <person name="Kanehara K."/>
        </authorList>
    </citation>
    <scope>NUCLEOTIDE SEQUENCE [LARGE SCALE GENOMIC DNA]</scope>
    <source>
        <strain evidence="5 6">J5</strain>
    </source>
</reference>
<accession>A0A1L3F961</accession>
<proteinExistence type="inferred from homology"/>
<dbReference type="PANTHER" id="PTHR47062">
    <property type="match status" value="1"/>
</dbReference>
<dbReference type="RefSeq" id="WP_071911014.1">
    <property type="nucleotide sequence ID" value="NZ_CP017637.1"/>
</dbReference>
<sequence>MRTTFDFAPLWRSTIGFDHLADLVDSTLRQASEDHYPPYNIERTGEDHYRISVAVAGFGADDIAVTAEQNALTIEGRKPEEAAGEYLYRGIAARPFRRVFNLADYVQVKEASFRDGLLIIDLVREVPEAMKPRRIQIGRSGASAASQIEQKKAA</sequence>
<feature type="domain" description="SHSP" evidence="4">
    <location>
        <begin position="30"/>
        <end position="140"/>
    </location>
</feature>
<dbReference type="EMBL" id="CP017637">
    <property type="protein sequence ID" value="APG09831.1"/>
    <property type="molecule type" value="Genomic_DNA"/>
</dbReference>
<organism evidence="5 6">
    <name type="scientific">Bradyrhizobium japonicum</name>
    <dbReference type="NCBI Taxonomy" id="375"/>
    <lineage>
        <taxon>Bacteria</taxon>
        <taxon>Pseudomonadati</taxon>
        <taxon>Pseudomonadota</taxon>
        <taxon>Alphaproteobacteria</taxon>
        <taxon>Hyphomicrobiales</taxon>
        <taxon>Nitrobacteraceae</taxon>
        <taxon>Bradyrhizobium</taxon>
    </lineage>
</organism>
<dbReference type="InterPro" id="IPR008978">
    <property type="entry name" value="HSP20-like_chaperone"/>
</dbReference>
<dbReference type="PANTHER" id="PTHR47062:SF1">
    <property type="entry name" value="SMALL HEAT SHOCK PROTEIN IBPA"/>
    <property type="match status" value="1"/>
</dbReference>
<name>A0A1L3F961_BRAJP</name>
<dbReference type="InterPro" id="IPR002068">
    <property type="entry name" value="A-crystallin/Hsp20_dom"/>
</dbReference>
<evidence type="ECO:0000313" key="6">
    <source>
        <dbReference type="Proteomes" id="UP000181962"/>
    </source>
</evidence>
<gene>
    <name evidence="5" type="ORF">BKD09_15955</name>
</gene>
<protein>
    <submittedName>
        <fullName evidence="5">Heat-shock protein</fullName>
    </submittedName>
</protein>
<evidence type="ECO:0000256" key="2">
    <source>
        <dbReference type="PROSITE-ProRule" id="PRU00285"/>
    </source>
</evidence>
<dbReference type="Proteomes" id="UP000181962">
    <property type="component" value="Chromosome"/>
</dbReference>
<dbReference type="Pfam" id="PF00011">
    <property type="entry name" value="HSP20"/>
    <property type="match status" value="1"/>
</dbReference>
<dbReference type="Gene3D" id="2.60.40.790">
    <property type="match status" value="1"/>
</dbReference>
<dbReference type="PROSITE" id="PS01031">
    <property type="entry name" value="SHSP"/>
    <property type="match status" value="1"/>
</dbReference>
<dbReference type="SUPFAM" id="SSF49764">
    <property type="entry name" value="HSP20-like chaperones"/>
    <property type="match status" value="1"/>
</dbReference>
<comment type="similarity">
    <text evidence="2 3">Belongs to the small heat shock protein (HSP20) family.</text>
</comment>